<evidence type="ECO:0000256" key="3">
    <source>
        <dbReference type="ARBA" id="ARBA00022692"/>
    </source>
</evidence>
<gene>
    <name evidence="8" type="ORF">FRIFI_1487</name>
</gene>
<keyword evidence="2" id="KW-1003">Cell membrane</keyword>
<sequence>MNISQLLETLKDPTITLSIGETLLAGVSVALLSMSVVFIILLVITAIIKLLQSEKSQAKLKDSTEKETMTESNEFKKDESIEELVSVITAAIAASTGNSTNNIIVRKISRTNNSKTNWERMTKSTTK</sequence>
<evidence type="ECO:0000256" key="7">
    <source>
        <dbReference type="SAM" id="Phobius"/>
    </source>
</evidence>
<evidence type="ECO:0000256" key="5">
    <source>
        <dbReference type="ARBA" id="ARBA00023136"/>
    </source>
</evidence>
<keyword evidence="9" id="KW-1185">Reference proteome</keyword>
<organism evidence="8 9">
    <name type="scientific">Romboutsia hominis</name>
    <dbReference type="NCBI Taxonomy" id="1507512"/>
    <lineage>
        <taxon>Bacteria</taxon>
        <taxon>Bacillati</taxon>
        <taxon>Bacillota</taxon>
        <taxon>Clostridia</taxon>
        <taxon>Peptostreptococcales</taxon>
        <taxon>Peptostreptococcaceae</taxon>
        <taxon>Romboutsia</taxon>
    </lineage>
</organism>
<name>A0A2P2BRM9_9FIRM</name>
<evidence type="ECO:0000256" key="6">
    <source>
        <dbReference type="SAM" id="MobiDB-lite"/>
    </source>
</evidence>
<evidence type="ECO:0000256" key="2">
    <source>
        <dbReference type="ARBA" id="ARBA00022475"/>
    </source>
</evidence>
<dbReference type="GO" id="GO:0036376">
    <property type="term" value="P:sodium ion export across plasma membrane"/>
    <property type="evidence" value="ECO:0007669"/>
    <property type="project" value="InterPro"/>
</dbReference>
<dbReference type="GO" id="GO:0015081">
    <property type="term" value="F:sodium ion transmembrane transporter activity"/>
    <property type="evidence" value="ECO:0007669"/>
    <property type="project" value="InterPro"/>
</dbReference>
<dbReference type="GO" id="GO:0016829">
    <property type="term" value="F:lyase activity"/>
    <property type="evidence" value="ECO:0007669"/>
    <property type="project" value="UniProtKB-KW"/>
</dbReference>
<comment type="subcellular location">
    <subcellularLocation>
        <location evidence="1">Cell membrane</location>
    </subcellularLocation>
</comment>
<dbReference type="KEGG" id="rhom:FRIFI_1487"/>
<evidence type="ECO:0000256" key="4">
    <source>
        <dbReference type="ARBA" id="ARBA00022989"/>
    </source>
</evidence>
<dbReference type="EMBL" id="LN650648">
    <property type="protein sequence ID" value="CEI73021.1"/>
    <property type="molecule type" value="Genomic_DNA"/>
</dbReference>
<proteinExistence type="predicted"/>
<keyword evidence="8" id="KW-0456">Lyase</keyword>
<dbReference type="Pfam" id="PF04277">
    <property type="entry name" value="OAD_gamma"/>
    <property type="match status" value="1"/>
</dbReference>
<protein>
    <submittedName>
        <fullName evidence="8">Oxaloacetate decarboxylase, gamma chain</fullName>
        <ecNumber evidence="8">4.1.1.3</ecNumber>
    </submittedName>
</protein>
<feature type="transmembrane region" description="Helical" evidence="7">
    <location>
        <begin position="23"/>
        <end position="51"/>
    </location>
</feature>
<dbReference type="EC" id="4.1.1.3" evidence="8"/>
<dbReference type="InterPro" id="IPR005899">
    <property type="entry name" value="Na_pump_deCOase"/>
</dbReference>
<dbReference type="AlphaFoldDB" id="A0A2P2BRM9"/>
<dbReference type="GO" id="GO:0005886">
    <property type="term" value="C:plasma membrane"/>
    <property type="evidence" value="ECO:0007669"/>
    <property type="project" value="UniProtKB-SubCell"/>
</dbReference>
<dbReference type="Proteomes" id="UP000245695">
    <property type="component" value="Chromosome 1"/>
</dbReference>
<feature type="region of interest" description="Disordered" evidence="6">
    <location>
        <begin position="57"/>
        <end position="76"/>
    </location>
</feature>
<keyword evidence="4 7" id="KW-1133">Transmembrane helix</keyword>
<dbReference type="RefSeq" id="WP_166505483.1">
    <property type="nucleotide sequence ID" value="NZ_JAKNTL010000007.1"/>
</dbReference>
<reference evidence="8 9" key="1">
    <citation type="submission" date="2014-09" db="EMBL/GenBank/DDBJ databases">
        <authorList>
            <person name="Hornung B.V."/>
        </authorList>
    </citation>
    <scope>NUCLEOTIDE SEQUENCE [LARGE SCALE GENOMIC DNA]</scope>
    <source>
        <strain evidence="8 9">FRIFI</strain>
    </source>
</reference>
<keyword evidence="3 7" id="KW-0812">Transmembrane</keyword>
<evidence type="ECO:0000313" key="8">
    <source>
        <dbReference type="EMBL" id="CEI73021.1"/>
    </source>
</evidence>
<evidence type="ECO:0000313" key="9">
    <source>
        <dbReference type="Proteomes" id="UP000245695"/>
    </source>
</evidence>
<keyword evidence="5 7" id="KW-0472">Membrane</keyword>
<accession>A0A2P2BRM9</accession>
<evidence type="ECO:0000256" key="1">
    <source>
        <dbReference type="ARBA" id="ARBA00004236"/>
    </source>
</evidence>